<organism evidence="8 9">
    <name type="scientific">Spirosoma linguale (strain ATCC 33905 / DSM 74 / LMG 10896 / Claus 1)</name>
    <dbReference type="NCBI Taxonomy" id="504472"/>
    <lineage>
        <taxon>Bacteria</taxon>
        <taxon>Pseudomonadati</taxon>
        <taxon>Bacteroidota</taxon>
        <taxon>Cytophagia</taxon>
        <taxon>Cytophagales</taxon>
        <taxon>Cytophagaceae</taxon>
        <taxon>Spirosoma</taxon>
    </lineage>
</organism>
<proteinExistence type="predicted"/>
<dbReference type="Pfam" id="PF12833">
    <property type="entry name" value="HTH_18"/>
    <property type="match status" value="1"/>
</dbReference>
<dbReference type="InterPro" id="IPR011006">
    <property type="entry name" value="CheY-like_superfamily"/>
</dbReference>
<accession>D2QI98</accession>
<dbReference type="Pfam" id="PF00072">
    <property type="entry name" value="Response_reg"/>
    <property type="match status" value="1"/>
</dbReference>
<name>D2QI98_SPILD</name>
<dbReference type="eggNOG" id="COG2207">
    <property type="taxonomic scope" value="Bacteria"/>
</dbReference>
<evidence type="ECO:0000259" key="7">
    <source>
        <dbReference type="PROSITE" id="PS50110"/>
    </source>
</evidence>
<dbReference type="STRING" id="504472.Slin_2666"/>
<evidence type="ECO:0000256" key="5">
    <source>
        <dbReference type="PROSITE-ProRule" id="PRU00169"/>
    </source>
</evidence>
<dbReference type="SMART" id="SM00448">
    <property type="entry name" value="REC"/>
    <property type="match status" value="1"/>
</dbReference>
<dbReference type="GO" id="GO:0003700">
    <property type="term" value="F:DNA-binding transcription factor activity"/>
    <property type="evidence" value="ECO:0007669"/>
    <property type="project" value="InterPro"/>
</dbReference>
<dbReference type="RefSeq" id="WP_012927214.1">
    <property type="nucleotide sequence ID" value="NC_013730.1"/>
</dbReference>
<evidence type="ECO:0000313" key="8">
    <source>
        <dbReference type="EMBL" id="ADB38682.1"/>
    </source>
</evidence>
<evidence type="ECO:0000259" key="6">
    <source>
        <dbReference type="PROSITE" id="PS01124"/>
    </source>
</evidence>
<protein>
    <submittedName>
        <fullName evidence="8">Two component transcriptional regulator, AraC family</fullName>
    </submittedName>
</protein>
<evidence type="ECO:0000256" key="1">
    <source>
        <dbReference type="ARBA" id="ARBA00022553"/>
    </source>
</evidence>
<dbReference type="InterPro" id="IPR018060">
    <property type="entry name" value="HTH_AraC"/>
</dbReference>
<dbReference type="AlphaFoldDB" id="D2QI98"/>
<dbReference type="GO" id="GO:0043565">
    <property type="term" value="F:sequence-specific DNA binding"/>
    <property type="evidence" value="ECO:0007669"/>
    <property type="project" value="InterPro"/>
</dbReference>
<evidence type="ECO:0000256" key="4">
    <source>
        <dbReference type="ARBA" id="ARBA00023163"/>
    </source>
</evidence>
<reference evidence="8 9" key="1">
    <citation type="journal article" date="2010" name="Stand. Genomic Sci.">
        <title>Complete genome sequence of Spirosoma linguale type strain (1).</title>
        <authorList>
            <person name="Lail K."/>
            <person name="Sikorski J."/>
            <person name="Saunders E."/>
            <person name="Lapidus A."/>
            <person name="Glavina Del Rio T."/>
            <person name="Copeland A."/>
            <person name="Tice H."/>
            <person name="Cheng J.-F."/>
            <person name="Lucas S."/>
            <person name="Nolan M."/>
            <person name="Bruce D."/>
            <person name="Goodwin L."/>
            <person name="Pitluck S."/>
            <person name="Ivanova N."/>
            <person name="Mavromatis K."/>
            <person name="Ovchinnikova G."/>
            <person name="Pati A."/>
            <person name="Chen A."/>
            <person name="Palaniappan K."/>
            <person name="Land M."/>
            <person name="Hauser L."/>
            <person name="Chang Y.-J."/>
            <person name="Jeffries C.D."/>
            <person name="Chain P."/>
            <person name="Brettin T."/>
            <person name="Detter J.C."/>
            <person name="Schuetze A."/>
            <person name="Rohde M."/>
            <person name="Tindall B.J."/>
            <person name="Goeker M."/>
            <person name="Bristow J."/>
            <person name="Eisen J.A."/>
            <person name="Markowitz V."/>
            <person name="Hugenholtz P."/>
            <person name="Kyrpides N.C."/>
            <person name="Klenk H.-P."/>
            <person name="Chen F."/>
        </authorList>
    </citation>
    <scope>NUCLEOTIDE SEQUENCE [LARGE SCALE GENOMIC DNA]</scope>
    <source>
        <strain evidence="9">ATCC 33905 / DSM 74 / LMG 10896 / Claus 1</strain>
    </source>
</reference>
<dbReference type="PANTHER" id="PTHR44591">
    <property type="entry name" value="STRESS RESPONSE REGULATOR PROTEIN 1"/>
    <property type="match status" value="1"/>
</dbReference>
<dbReference type="EMBL" id="CP001769">
    <property type="protein sequence ID" value="ADB38682.1"/>
    <property type="molecule type" value="Genomic_DNA"/>
</dbReference>
<dbReference type="InterPro" id="IPR050595">
    <property type="entry name" value="Bact_response_regulator"/>
</dbReference>
<dbReference type="SUPFAM" id="SSF46689">
    <property type="entry name" value="Homeodomain-like"/>
    <property type="match status" value="1"/>
</dbReference>
<dbReference type="Proteomes" id="UP000002028">
    <property type="component" value="Chromosome"/>
</dbReference>
<sequence>MANILLIEDDLSLQLTLKTILELYGHRIAVADNGKRALSLLRYSTPDLIISDIIMPRMDGYTFLERLKEGLPYKKIPVIFLTSKDSQEDRSKGLEMGVISYLTKPVAKDEIISQINNLIAYRNSIINRTIYEAHEDQQPDFQFVKQFYDLLTDMAVNSDFSIEKAALNLFMSTSTLKRRLKNYLDSNFSDLVKEFRLKKADNLLLNSDYSLEQISVLCGFSSLSYFSRSFKASYKINPNQYRHRRDIGQSN</sequence>
<keyword evidence="2" id="KW-0805">Transcription regulation</keyword>
<dbReference type="CDD" id="cd17574">
    <property type="entry name" value="REC_OmpR"/>
    <property type="match status" value="1"/>
</dbReference>
<dbReference type="KEGG" id="sli:Slin_2666"/>
<dbReference type="InterPro" id="IPR020449">
    <property type="entry name" value="Tscrpt_reg_AraC-type_HTH"/>
</dbReference>
<keyword evidence="9" id="KW-1185">Reference proteome</keyword>
<dbReference type="PRINTS" id="PR00032">
    <property type="entry name" value="HTHARAC"/>
</dbReference>
<keyword evidence="3" id="KW-0238">DNA-binding</keyword>
<keyword evidence="4" id="KW-0804">Transcription</keyword>
<dbReference type="SMART" id="SM00342">
    <property type="entry name" value="HTH_ARAC"/>
    <property type="match status" value="1"/>
</dbReference>
<dbReference type="InterPro" id="IPR001789">
    <property type="entry name" value="Sig_transdc_resp-reg_receiver"/>
</dbReference>
<evidence type="ECO:0000256" key="3">
    <source>
        <dbReference type="ARBA" id="ARBA00023125"/>
    </source>
</evidence>
<dbReference type="GO" id="GO:0000160">
    <property type="term" value="P:phosphorelay signal transduction system"/>
    <property type="evidence" value="ECO:0007669"/>
    <property type="project" value="InterPro"/>
</dbReference>
<evidence type="ECO:0000256" key="2">
    <source>
        <dbReference type="ARBA" id="ARBA00023015"/>
    </source>
</evidence>
<dbReference type="PANTHER" id="PTHR44591:SF3">
    <property type="entry name" value="RESPONSE REGULATORY DOMAIN-CONTAINING PROTEIN"/>
    <property type="match status" value="1"/>
</dbReference>
<dbReference type="eggNOG" id="COG0745">
    <property type="taxonomic scope" value="Bacteria"/>
</dbReference>
<feature type="domain" description="Response regulatory" evidence="7">
    <location>
        <begin position="3"/>
        <end position="119"/>
    </location>
</feature>
<gene>
    <name evidence="8" type="ordered locus">Slin_2666</name>
</gene>
<dbReference type="SUPFAM" id="SSF52172">
    <property type="entry name" value="CheY-like"/>
    <property type="match status" value="1"/>
</dbReference>
<feature type="domain" description="HTH araC/xylS-type" evidence="6">
    <location>
        <begin position="145"/>
        <end position="244"/>
    </location>
</feature>
<keyword evidence="1 5" id="KW-0597">Phosphoprotein</keyword>
<feature type="modified residue" description="4-aspartylphosphate" evidence="5">
    <location>
        <position position="52"/>
    </location>
</feature>
<dbReference type="HOGENOM" id="CLU_000445_5_1_10"/>
<dbReference type="PROSITE" id="PS01124">
    <property type="entry name" value="HTH_ARAC_FAMILY_2"/>
    <property type="match status" value="1"/>
</dbReference>
<dbReference type="Gene3D" id="3.40.50.2300">
    <property type="match status" value="1"/>
</dbReference>
<dbReference type="InterPro" id="IPR009057">
    <property type="entry name" value="Homeodomain-like_sf"/>
</dbReference>
<dbReference type="PROSITE" id="PS50110">
    <property type="entry name" value="RESPONSE_REGULATORY"/>
    <property type="match status" value="1"/>
</dbReference>
<evidence type="ECO:0000313" key="9">
    <source>
        <dbReference type="Proteomes" id="UP000002028"/>
    </source>
</evidence>
<dbReference type="Gene3D" id="1.10.10.60">
    <property type="entry name" value="Homeodomain-like"/>
    <property type="match status" value="1"/>
</dbReference>